<dbReference type="GO" id="GO:0046982">
    <property type="term" value="F:protein heterodimerization activity"/>
    <property type="evidence" value="ECO:0007669"/>
    <property type="project" value="InterPro"/>
</dbReference>
<feature type="compositionally biased region" description="Pro residues" evidence="10">
    <location>
        <begin position="595"/>
        <end position="605"/>
    </location>
</feature>
<keyword evidence="14 15" id="KW-1267">Proteomics identification</keyword>
<dbReference type="InterPro" id="IPR046344">
    <property type="entry name" value="TAF6_C_sf"/>
</dbReference>
<dbReference type="HGNC" id="HGNC:11540">
    <property type="gene designation" value="TAF6"/>
</dbReference>
<dbReference type="Ensembl" id="ENST00000690206.1">
    <property type="protein sequence ID" value="ENSP00000508601.1"/>
    <property type="gene ID" value="ENSG00000106290.16"/>
</dbReference>
<dbReference type="InterPro" id="IPR011442">
    <property type="entry name" value="TAF6_C"/>
</dbReference>
<dbReference type="PANTHER" id="PTHR10221">
    <property type="entry name" value="TRANSCRIPTION INITIATION FACTOR TFIID SUBUNIT 6"/>
    <property type="match status" value="1"/>
</dbReference>
<dbReference type="PANTHER" id="PTHR10221:SF9">
    <property type="entry name" value="TRANSCRIPTION INITIATION FACTOR TFIID SUBUNIT 6"/>
    <property type="match status" value="1"/>
</dbReference>
<feature type="compositionally biased region" description="Low complexity" evidence="10">
    <location>
        <begin position="525"/>
        <end position="545"/>
    </location>
</feature>
<dbReference type="CDD" id="cd22931">
    <property type="entry name" value="HFD_TAF6"/>
    <property type="match status" value="1"/>
</dbReference>
<sequence>MAEEKKLKLSNTVLPSESMKVVAESMGIAQIQEETCQLLTDEDALKFMHMGKRQKLTTSDIDYALKLKNVEPLYGFHAQEFIPFRFASGGGRELYFYEEKEVDLSDIINTPLPRVPLDVCLKAPKEQQKAEATEPLKSAKPGQEEDGPLKGKGQGATTADGKGKEKKAPPLLEGAPLRLKPRSIHELSVEQQLYYKEITEACVGSCEAKRAEALQSIATDPGLYQMLPRFSTFISEGVRVNVVQNNLALLIYLMRMVKALMDNPTLYLEKYVHELIPAVMTCIVSRQLCLRPDVDNHWALRDFAARLVAQICKHFSTTTNNIQSRITKTFTKSWVDEKTPWTTRYGSIAGLAELGHDVIKTLILPRLQQEGERIRSVLDGPVLSNIDRIGADHVQSLLLKHCAPVLAKLRPPPDNQDAYRAEFGSLGPLLCSQVVKARAQAALQAQQVNRTTLTITQPRPTLTLSQAPQPGPRTPGLLKVPGSIALPVQTLVSARAAAPPQPSPPPTKFIVMSSSSSAPSTQQVLSLSTSAPGSGSTTTSPVTTTVPSVQPIVKLVSTATTAPPSTAPSGPGSVQKYIVVSLPPTGEGKGGPTSHPSPVPPPASSPSPLSGSALCGGKQEAGDSPPPAPGTPKANGSQPNSGSPQPAP</sequence>
<dbReference type="Gene3D" id="1.10.20.10">
    <property type="entry name" value="Histone, subunit A"/>
    <property type="match status" value="1"/>
</dbReference>
<keyword evidence="5" id="KW-0539">Nucleus</keyword>
<feature type="domain" description="TATA box binding protein associated factor (TAF) histone-like fold" evidence="11">
    <location>
        <begin position="12"/>
        <end position="68"/>
    </location>
</feature>
<dbReference type="GO" id="GO:0005829">
    <property type="term" value="C:cytosol"/>
    <property type="evidence" value="ECO:0000314"/>
    <property type="project" value="HPA"/>
</dbReference>
<feature type="region of interest" description="Disordered" evidence="10">
    <location>
        <begin position="495"/>
        <end position="545"/>
    </location>
</feature>
<evidence type="ECO:0000256" key="3">
    <source>
        <dbReference type="ARBA" id="ARBA00023015"/>
    </source>
</evidence>
<evidence type="ECO:0000256" key="4">
    <source>
        <dbReference type="ARBA" id="ARBA00023163"/>
    </source>
</evidence>
<evidence type="ECO:0000313" key="13">
    <source>
        <dbReference type="Proteomes" id="UP000005640"/>
    </source>
</evidence>
<evidence type="ECO:0007829" key="14">
    <source>
        <dbReference type="PeptideAtlas" id="A0A8I5KQQ6"/>
    </source>
</evidence>
<dbReference type="Pfam" id="PF02969">
    <property type="entry name" value="TAF"/>
    <property type="match status" value="1"/>
</dbReference>
<dbReference type="GO" id="GO:0016251">
    <property type="term" value="F:RNA polymerase II general transcription initiation factor activity"/>
    <property type="evidence" value="ECO:0007669"/>
    <property type="project" value="InterPro"/>
</dbReference>
<feature type="region of interest" description="Disordered" evidence="10">
    <location>
        <begin position="582"/>
        <end position="648"/>
    </location>
</feature>
<dbReference type="SMR" id="A0A8I5KQQ6"/>
<evidence type="ECO:0000256" key="1">
    <source>
        <dbReference type="ARBA" id="ARBA00004123"/>
    </source>
</evidence>
<dbReference type="OrthoDB" id="361039at2759"/>
<comment type="function">
    <text evidence="7">The TFIID basal transcription factor complex plays a major role in the initiation of RNA polymerase II (Pol II)-dependent transcription. TFIID recognizes and binds promoters with or without a TATA box via its subunit TBP, a TATA-box-binding protein, and promotes assembly of the pre-initiation complex (PIC). The TFIID complex consists of TBP and TBP-associated factors (TAFs), including TAF1, TAF2, TAF3, TAF4, TAF5, TAF6, TAF7, TAF8, TAF9, TAF10, TAF11, TAF12 and TAF13. The TFIID complex structure can be divided into 3 modules TFIID-A, TFIID-B, and TFIID-C. TAF6 homodimer connects TFIID modules, forming a rigid core.</text>
</comment>
<comment type="subcellular location">
    <subcellularLocation>
        <location evidence="1">Nucleus</location>
    </subcellularLocation>
</comment>
<name>A0A8I5KQQ6_HUMAN</name>
<dbReference type="FunFam" id="1.10.20.10:FF:000030">
    <property type="entry name" value="Transcription initiation factor TFIID subunit 6"/>
    <property type="match status" value="1"/>
</dbReference>
<evidence type="ECO:0007829" key="15">
    <source>
        <dbReference type="ProteomicsDB" id="A0A8I5KQQ6"/>
    </source>
</evidence>
<evidence type="ECO:0000256" key="10">
    <source>
        <dbReference type="SAM" id="MobiDB-lite"/>
    </source>
</evidence>
<dbReference type="GeneTree" id="ENSGT00640000091486"/>
<accession>A0A8I5KQQ6</accession>
<reference evidence="12 13" key="2">
    <citation type="journal article" date="2003" name="Nature">
        <title>The DNA sequence of human chromosome 7.</title>
        <authorList>
            <person name="Hillier L.W."/>
            <person name="Fulton R.S."/>
            <person name="Fulton L.A."/>
            <person name="Graves T.A."/>
            <person name="Pepin K.H."/>
            <person name="Wagner-McPherson C."/>
            <person name="Layman D."/>
            <person name="Maas J."/>
            <person name="Jaeger S."/>
            <person name="Walker R."/>
            <person name="Wylie K."/>
            <person name="Sekhon M."/>
            <person name="Becker M.C."/>
            <person name="O'Laughlin M.D."/>
            <person name="Schaller M.E."/>
            <person name="Fewell G.A."/>
            <person name="Delehaunty K.D."/>
            <person name="Miner T.L."/>
            <person name="Nash W.E."/>
            <person name="Cordes M."/>
            <person name="Du H."/>
            <person name="Sun H."/>
            <person name="Edwards J."/>
            <person name="Bradshaw-Cordum H."/>
            <person name="Ali J."/>
            <person name="Andrews S."/>
            <person name="Isak A."/>
            <person name="Vanbrunt A."/>
            <person name="Nguyen C."/>
            <person name="Du F."/>
            <person name="Lamar B."/>
            <person name="Courtney L."/>
            <person name="Kalicki J."/>
            <person name="Ozersky P."/>
            <person name="Bielicki L."/>
            <person name="Scott K."/>
            <person name="Holmes A."/>
            <person name="Harkins R."/>
            <person name="Harris A."/>
            <person name="Strong C.M."/>
            <person name="Hou S."/>
            <person name="Tomlinson C."/>
            <person name="Dauphin-Kohlberg S."/>
            <person name="Kozlowicz-Reilly A."/>
            <person name="Leonard S."/>
            <person name="Rohlfing T."/>
            <person name="Rock S.M."/>
            <person name="Tin-Wollam A.M."/>
            <person name="Abbott A."/>
            <person name="Minx P."/>
            <person name="Maupin R."/>
            <person name="Strowmatt C."/>
            <person name="Latreille P."/>
            <person name="Miller N."/>
            <person name="Johnson D."/>
            <person name="Murray J."/>
            <person name="Woessner J.P."/>
            <person name="Wendl M.C."/>
            <person name="Yang S.P."/>
            <person name="Schultz B.R."/>
            <person name="Wallis J.W."/>
            <person name="Spieth J."/>
            <person name="Bieri T.A."/>
            <person name="Nelson J.O."/>
            <person name="Berkowicz N."/>
            <person name="Wohldmann P.E."/>
            <person name="Cook L.L."/>
            <person name="Hickenbotham M.T."/>
            <person name="Eldred J."/>
            <person name="Williams D."/>
            <person name="Bedell J.A."/>
            <person name="Mardis E.R."/>
            <person name="Clifton S.W."/>
            <person name="Chissoe S.L."/>
            <person name="Marra M.A."/>
            <person name="Raymond C."/>
            <person name="Haugen E."/>
            <person name="Gillett W."/>
            <person name="Zhou Y."/>
            <person name="James R."/>
            <person name="Phelps K."/>
            <person name="Iadanoto S."/>
            <person name="Bubb K."/>
            <person name="Simms E."/>
            <person name="Levy R."/>
            <person name="Clendenning J."/>
            <person name="Kaul R."/>
            <person name="Kent W.J."/>
            <person name="Furey T.S."/>
            <person name="Baertsch R.A."/>
            <person name="Brent M.R."/>
            <person name="Keibler E."/>
            <person name="Flicek P."/>
            <person name="Bork P."/>
            <person name="Suyama M."/>
            <person name="Bailey J.A."/>
            <person name="Portnoy M.E."/>
            <person name="Torrents D."/>
            <person name="Chinwalla A.T."/>
            <person name="Gish W.R."/>
            <person name="Eddy S.R."/>
            <person name="McPherson J.D."/>
            <person name="Olson M.V."/>
            <person name="Eichler E.E."/>
            <person name="Green E.D."/>
            <person name="Waterston R.H."/>
            <person name="Wilson R.K."/>
        </authorList>
    </citation>
    <scope>NUCLEOTIDE SEQUENCE [LARGE SCALE GENOMIC DNA]</scope>
</reference>
<dbReference type="InterPro" id="IPR009072">
    <property type="entry name" value="Histone-fold"/>
</dbReference>
<reference evidence="12 13" key="1">
    <citation type="journal article" date="2001" name="Nature">
        <title>Initial sequencing and analysis of the human genome.</title>
        <authorList>
            <consortium name="International Human Genome Sequencing Consortium"/>
            <person name="Lander E.S."/>
            <person name="Linton L.M."/>
            <person name="Birren B."/>
            <person name="Nusbaum C."/>
            <person name="Zody M.C."/>
            <person name="Baldwin J."/>
            <person name="Devon K."/>
            <person name="Dewar K."/>
            <person name="Doyle M."/>
            <person name="FitzHugh W."/>
            <person name="Funke R."/>
            <person name="Gage D."/>
            <person name="Harris K."/>
            <person name="Heaford A."/>
            <person name="Howland J."/>
            <person name="Kann L."/>
            <person name="Lehoczky J."/>
            <person name="LeVine R."/>
            <person name="McEwan P."/>
            <person name="McKernan K."/>
            <person name="Meldrim J."/>
            <person name="Mesirov J.P."/>
            <person name="Miranda C."/>
            <person name="Morris W."/>
            <person name="Naylor J."/>
            <person name="Raymond C."/>
            <person name="Rosetti M."/>
            <person name="Santos R."/>
            <person name="Sheridan A."/>
            <person name="Sougnez C."/>
            <person name="Stange-Thomann N."/>
            <person name="Stojanovic N."/>
            <person name="Subramanian A."/>
            <person name="Wyman D."/>
            <person name="Rogers J."/>
            <person name="Sulston J."/>
            <person name="Ainscough R."/>
            <person name="Beck S."/>
            <person name="Bentley D."/>
            <person name="Burton J."/>
            <person name="Clee C."/>
            <person name="Carter N."/>
            <person name="Coulson A."/>
            <person name="Deadman R."/>
            <person name="Deloukas P."/>
            <person name="Dunham A."/>
            <person name="Dunham I."/>
            <person name="Durbin R."/>
            <person name="French L."/>
            <person name="Grafham D."/>
            <person name="Gregory S."/>
            <person name="Hubbard T."/>
            <person name="Humphray S."/>
            <person name="Hunt A."/>
            <person name="Jones M."/>
            <person name="Lloyd C."/>
            <person name="McMurray A."/>
            <person name="Matthews L."/>
            <person name="Mercer S."/>
            <person name="Milne S."/>
            <person name="Mullikin J.C."/>
            <person name="Mungall A."/>
            <person name="Plumb R."/>
            <person name="Ross M."/>
            <person name="Shownkeen R."/>
            <person name="Sims S."/>
            <person name="Waterston R.H."/>
            <person name="Wilson R.K."/>
            <person name="Hillier L.W."/>
            <person name="McPherson J.D."/>
            <person name="Marra M.A."/>
            <person name="Mardis E.R."/>
            <person name="Fulton L.A."/>
            <person name="Chinwalla A.T."/>
            <person name="Pepin K.H."/>
            <person name="Gish W.R."/>
            <person name="Chissoe S.L."/>
            <person name="Wendl M.C."/>
            <person name="Delehaunty K.D."/>
            <person name="Miner T.L."/>
            <person name="Delehaunty A."/>
            <person name="Kramer J.B."/>
            <person name="Cook L.L."/>
            <person name="Fulton R.S."/>
            <person name="Johnson D.L."/>
            <person name="Minx P.J."/>
            <person name="Clifton S.W."/>
            <person name="Hawkins T."/>
            <person name="Branscomb E."/>
            <person name="Predki P."/>
            <person name="Richardson P."/>
            <person name="Wenning S."/>
            <person name="Slezak T."/>
            <person name="Doggett N."/>
            <person name="Cheng J.F."/>
            <person name="Olsen A."/>
            <person name="Lucas S."/>
            <person name="Elkin C."/>
            <person name="Uberbacher E."/>
            <person name="Frazier M."/>
            <person name="Gibbs R.A."/>
            <person name="Muzny D.M."/>
            <person name="Scherer S.E."/>
            <person name="Bouck J.B."/>
            <person name="Sodergren E.J."/>
            <person name="Worley K.C."/>
            <person name="Rives C.M."/>
            <person name="Gorrell J.H."/>
            <person name="Metzker M.L."/>
            <person name="Naylor S.L."/>
            <person name="Kucherlapati R.S."/>
            <person name="Nelson D.L."/>
            <person name="Weinstock G.M."/>
            <person name="Sakaki Y."/>
            <person name="Fujiyama A."/>
            <person name="Hattori M."/>
            <person name="Yada T."/>
            <person name="Toyoda A."/>
            <person name="Itoh T."/>
            <person name="Kawagoe C."/>
            <person name="Watanabe H."/>
            <person name="Totoki Y."/>
            <person name="Taylor T."/>
            <person name="Weissenbach J."/>
            <person name="Heilig R."/>
            <person name="Saurin W."/>
            <person name="Artiguenave F."/>
            <person name="Brottier P."/>
            <person name="Bruls T."/>
            <person name="Pelletier E."/>
            <person name="Robert C."/>
            <person name="Wincker P."/>
            <person name="Smith D.R."/>
            <person name="Doucette-Stamm L."/>
            <person name="Rubenfield M."/>
            <person name="Weinstock K."/>
            <person name="Lee H.M."/>
            <person name="Dubois J."/>
            <person name="Rosenthal A."/>
            <person name="Platzer M."/>
            <person name="Nyakatura G."/>
            <person name="Taudien S."/>
            <person name="Rump A."/>
            <person name="Yang H."/>
            <person name="Yu J."/>
            <person name="Wang J."/>
            <person name="Huang G."/>
            <person name="Gu J."/>
            <person name="Hood L."/>
            <person name="Rowen L."/>
            <person name="Madan A."/>
            <person name="Qin S."/>
            <person name="Davis R.W."/>
            <person name="Federspiel N.A."/>
            <person name="Abola A.P."/>
            <person name="Proctor M.J."/>
            <person name="Myers R.M."/>
            <person name="Schmutz J."/>
            <person name="Dickson M."/>
            <person name="Grimwood J."/>
            <person name="Cox D.R."/>
            <person name="Olson M.V."/>
            <person name="Kaul R."/>
            <person name="Raymond C."/>
            <person name="Shimizu N."/>
            <person name="Kawasaki K."/>
            <person name="Minoshima S."/>
            <person name="Evans G.A."/>
            <person name="Athanasiou M."/>
            <person name="Schultz R."/>
            <person name="Roe B.A."/>
            <person name="Chen F."/>
            <person name="Pan H."/>
            <person name="Ramser J."/>
            <person name="Lehrach H."/>
            <person name="Reinhardt R."/>
            <person name="McCombie W.R."/>
            <person name="de la Bastide M."/>
            <person name="Dedhia N."/>
            <person name="Blocker H."/>
            <person name="Hornischer K."/>
            <person name="Nordsiek G."/>
            <person name="Agarwala R."/>
            <person name="Aravind L."/>
            <person name="Bailey J.A."/>
            <person name="Bateman A."/>
            <person name="Batzoglou S."/>
            <person name="Birney E."/>
            <person name="Bork P."/>
            <person name="Brown D.G."/>
            <person name="Burge C.B."/>
            <person name="Cerutti L."/>
            <person name="Chen H.C."/>
            <person name="Church D."/>
            <person name="Clamp M."/>
            <person name="Copley R.R."/>
            <person name="Doerks T."/>
            <person name="Eddy S.R."/>
            <person name="Eichler E.E."/>
            <person name="Furey T.S."/>
            <person name="Galagan J."/>
            <person name="Gilbert J.G."/>
            <person name="Harmon C."/>
            <person name="Hayashizaki Y."/>
            <person name="Haussler D."/>
            <person name="Hermjakob H."/>
            <person name="Hokamp K."/>
            <person name="Jang W."/>
            <person name="Johnson L.S."/>
            <person name="Jones T.A."/>
            <person name="Kasif S."/>
            <person name="Kaspryzk A."/>
            <person name="Kennedy S."/>
            <person name="Kent W.J."/>
            <person name="Kitts P."/>
            <person name="Koonin E.V."/>
            <person name="Korf I."/>
            <person name="Kulp D."/>
            <person name="Lancet D."/>
            <person name="Lowe T.M."/>
            <person name="McLysaght A."/>
            <person name="Mikkelsen T."/>
            <person name="Moran J.V."/>
            <person name="Mulder N."/>
            <person name="Pollara V.J."/>
            <person name="Ponting C.P."/>
            <person name="Schuler G."/>
            <person name="Schultz J."/>
            <person name="Slater G."/>
            <person name="Smit A.F."/>
            <person name="Stupka E."/>
            <person name="Szustakowski J."/>
            <person name="Thierry-Mieg D."/>
            <person name="Thierry-Mieg J."/>
            <person name="Wagner L."/>
            <person name="Wallis J."/>
            <person name="Wheeler R."/>
            <person name="Williams A."/>
            <person name="Wolf Y.I."/>
            <person name="Wolfe K.H."/>
            <person name="Yang S.P."/>
            <person name="Yeh R.F."/>
            <person name="Collins F."/>
            <person name="Guyer M.S."/>
            <person name="Peterson J."/>
            <person name="Felsenfeld A."/>
            <person name="Wetterstrand K.A."/>
            <person name="Patrinos A."/>
            <person name="Morgan M.J."/>
            <person name="de Jong P."/>
            <person name="Catanese J.J."/>
            <person name="Osoegawa K."/>
            <person name="Shizuya H."/>
            <person name="Choi S."/>
            <person name="Chen Y.J."/>
        </authorList>
    </citation>
    <scope>NUCLEOTIDE SEQUENCE [LARGE SCALE GENOMIC DNA]</scope>
</reference>
<reference evidence="12" key="4">
    <citation type="submission" date="2025-08" db="UniProtKB">
        <authorList>
            <consortium name="Ensembl"/>
        </authorList>
    </citation>
    <scope>IDENTIFICATION</scope>
</reference>
<proteinExistence type="evidence at protein level"/>
<dbReference type="InterPro" id="IPR016024">
    <property type="entry name" value="ARM-type_fold"/>
</dbReference>
<keyword evidence="3" id="KW-0805">Transcription regulation</keyword>
<evidence type="ECO:0000256" key="7">
    <source>
        <dbReference type="ARBA" id="ARBA00057660"/>
    </source>
</evidence>
<gene>
    <name evidence="12" type="primary">TAF6</name>
</gene>
<evidence type="ECO:0000313" key="12">
    <source>
        <dbReference type="Ensembl" id="ENSP00000508601.1"/>
    </source>
</evidence>
<dbReference type="Ensembl" id="ENST00000690206.1">
    <property type="protein sequence ID" value="ENSP00000508601.1"/>
    <property type="gene ID" value="ENSG00000106290.17"/>
</dbReference>
<dbReference type="CDD" id="cd08050">
    <property type="entry name" value="TAF6C"/>
    <property type="match status" value="1"/>
</dbReference>
<dbReference type="SUPFAM" id="SSF48371">
    <property type="entry name" value="ARM repeat"/>
    <property type="match status" value="1"/>
</dbReference>
<evidence type="ECO:0000256" key="9">
    <source>
        <dbReference type="ARBA" id="ARBA00081385"/>
    </source>
</evidence>
<evidence type="ECO:0000256" key="2">
    <source>
        <dbReference type="ARBA" id="ARBA00007688"/>
    </source>
</evidence>
<dbReference type="GO" id="GO:0000124">
    <property type="term" value="C:SAGA complex"/>
    <property type="evidence" value="ECO:0007669"/>
    <property type="project" value="InterPro"/>
</dbReference>
<dbReference type="SUPFAM" id="SSF47113">
    <property type="entry name" value="Histone-fold"/>
    <property type="match status" value="1"/>
</dbReference>
<dbReference type="Pfam" id="PF07571">
    <property type="entry name" value="TAF6_C"/>
    <property type="match status" value="1"/>
</dbReference>
<keyword evidence="4" id="KW-0804">Transcription</keyword>
<dbReference type="OpenTargets" id="ENSG00000106290"/>
<dbReference type="GO" id="GO:0005669">
    <property type="term" value="C:transcription factor TFIID complex"/>
    <property type="evidence" value="ECO:0007669"/>
    <property type="project" value="InterPro"/>
</dbReference>
<evidence type="ECO:0000256" key="5">
    <source>
        <dbReference type="ARBA" id="ARBA00023242"/>
    </source>
</evidence>
<dbReference type="GO" id="GO:0046695">
    <property type="term" value="C:SLIK (SAGA-like) complex"/>
    <property type="evidence" value="ECO:0007669"/>
    <property type="project" value="InterPro"/>
</dbReference>
<dbReference type="GO" id="GO:0006367">
    <property type="term" value="P:transcription initiation at RNA polymerase II promoter"/>
    <property type="evidence" value="ECO:0007669"/>
    <property type="project" value="InterPro"/>
</dbReference>
<feature type="region of interest" description="Disordered" evidence="10">
    <location>
        <begin position="126"/>
        <end position="172"/>
    </location>
</feature>
<organism evidence="12 13">
    <name type="scientific">Homo sapiens</name>
    <name type="common">Human</name>
    <dbReference type="NCBI Taxonomy" id="9606"/>
    <lineage>
        <taxon>Eukaryota</taxon>
        <taxon>Metazoa</taxon>
        <taxon>Chordata</taxon>
        <taxon>Craniata</taxon>
        <taxon>Vertebrata</taxon>
        <taxon>Euteleostomi</taxon>
        <taxon>Mammalia</taxon>
        <taxon>Eutheria</taxon>
        <taxon>Euarchontoglires</taxon>
        <taxon>Primates</taxon>
        <taxon>Haplorrhini</taxon>
        <taxon>Catarrhini</taxon>
        <taxon>Hominidae</taxon>
        <taxon>Homo</taxon>
    </lineage>
</organism>
<evidence type="ECO:0000259" key="11">
    <source>
        <dbReference type="SMART" id="SM00803"/>
    </source>
</evidence>
<protein>
    <recommendedName>
        <fullName evidence="6">Transcription initiation factor TFIID subunit 6</fullName>
    </recommendedName>
    <alternativeName>
        <fullName evidence="8">Transcription initiation factor TFIID 70 kDa subunit</fullName>
    </alternativeName>
    <alternativeName>
        <fullName evidence="9">Transcription initiation factor TFIID 80 kDa subunit</fullName>
    </alternativeName>
</protein>
<dbReference type="AlphaFoldDB" id="A0A8I5KQQ6"/>
<reference evidence="12" key="5">
    <citation type="submission" date="2025-09" db="UniProtKB">
        <authorList>
            <consortium name="Ensembl"/>
        </authorList>
    </citation>
    <scope>IDENTIFICATION</scope>
</reference>
<keyword evidence="13" id="KW-1185">Reference proteome</keyword>
<comment type="similarity">
    <text evidence="2">Belongs to the TAF6 family.</text>
</comment>
<dbReference type="Proteomes" id="UP000005640">
    <property type="component" value="Chromosome 7"/>
</dbReference>
<reference evidence="12 13" key="3">
    <citation type="journal article" date="2004" name="Nature">
        <title>Finishing the euchromatic sequence of the human genome.</title>
        <authorList>
            <consortium name="International Human Genome Sequencing Consortium"/>
        </authorList>
    </citation>
    <scope>NUCLEOTIDE SEQUENCE [LARGE SCALE GENOMIC DNA]</scope>
</reference>
<dbReference type="InterPro" id="IPR004823">
    <property type="entry name" value="TAF_TATA-bd_Histone-like_dom"/>
</dbReference>
<dbReference type="FunFam" id="1.25.40.770:FF:000001">
    <property type="entry name" value="Transcription initiation factor TFIID subunit 6"/>
    <property type="match status" value="1"/>
</dbReference>
<dbReference type="SMART" id="SM00803">
    <property type="entry name" value="TAF"/>
    <property type="match status" value="1"/>
</dbReference>
<feature type="compositionally biased region" description="Polar residues" evidence="10">
    <location>
        <begin position="634"/>
        <end position="648"/>
    </location>
</feature>
<dbReference type="EMBL" id="AC073842">
    <property type="status" value="NOT_ANNOTATED_CDS"/>
    <property type="molecule type" value="Genomic_DNA"/>
</dbReference>
<dbReference type="InterPro" id="IPR037796">
    <property type="entry name" value="TAF6"/>
</dbReference>
<evidence type="ECO:0000256" key="8">
    <source>
        <dbReference type="ARBA" id="ARBA00080723"/>
    </source>
</evidence>
<dbReference type="GO" id="GO:0005654">
    <property type="term" value="C:nucleoplasm"/>
    <property type="evidence" value="ECO:0000314"/>
    <property type="project" value="HPA"/>
</dbReference>
<evidence type="ECO:0000256" key="6">
    <source>
        <dbReference type="ARBA" id="ARBA00040091"/>
    </source>
</evidence>
<dbReference type="Gene3D" id="1.25.40.770">
    <property type="entry name" value="TAF6, C-terminal HEAT repeat domain"/>
    <property type="match status" value="1"/>
</dbReference>